<evidence type="ECO:0000313" key="4">
    <source>
        <dbReference type="Proteomes" id="UP001151760"/>
    </source>
</evidence>
<evidence type="ECO:0000313" key="3">
    <source>
        <dbReference type="EMBL" id="GJU02286.1"/>
    </source>
</evidence>
<evidence type="ECO:0000256" key="2">
    <source>
        <dbReference type="SAM" id="MobiDB-lite"/>
    </source>
</evidence>
<protein>
    <submittedName>
        <fullName evidence="3">Gypsy type transposase</fullName>
    </submittedName>
</protein>
<dbReference type="Proteomes" id="UP001151760">
    <property type="component" value="Unassembled WGS sequence"/>
</dbReference>
<keyword evidence="1" id="KW-0175">Coiled coil</keyword>
<dbReference type="PANTHER" id="PTHR48449">
    <property type="entry name" value="DUF1985 DOMAIN-CONTAINING PROTEIN"/>
    <property type="match status" value="1"/>
</dbReference>
<accession>A0ABQ5IR46</accession>
<dbReference type="PANTHER" id="PTHR48449:SF1">
    <property type="entry name" value="DUF1985 DOMAIN-CONTAINING PROTEIN"/>
    <property type="match status" value="1"/>
</dbReference>
<organism evidence="3 4">
    <name type="scientific">Tanacetum coccineum</name>
    <dbReference type="NCBI Taxonomy" id="301880"/>
    <lineage>
        <taxon>Eukaryota</taxon>
        <taxon>Viridiplantae</taxon>
        <taxon>Streptophyta</taxon>
        <taxon>Embryophyta</taxon>
        <taxon>Tracheophyta</taxon>
        <taxon>Spermatophyta</taxon>
        <taxon>Magnoliopsida</taxon>
        <taxon>eudicotyledons</taxon>
        <taxon>Gunneridae</taxon>
        <taxon>Pentapetalae</taxon>
        <taxon>asterids</taxon>
        <taxon>campanulids</taxon>
        <taxon>Asterales</taxon>
        <taxon>Asteraceae</taxon>
        <taxon>Asteroideae</taxon>
        <taxon>Anthemideae</taxon>
        <taxon>Anthemidinae</taxon>
        <taxon>Tanacetum</taxon>
    </lineage>
</organism>
<name>A0ABQ5IR46_9ASTR</name>
<keyword evidence="4" id="KW-1185">Reference proteome</keyword>
<feature type="region of interest" description="Disordered" evidence="2">
    <location>
        <begin position="341"/>
        <end position="362"/>
    </location>
</feature>
<evidence type="ECO:0000256" key="1">
    <source>
        <dbReference type="SAM" id="Coils"/>
    </source>
</evidence>
<sequence length="882" mass="98498">MLGRQMVLVGNENENVLLCYHIVNNLQIQFGREEFCLVIGLRFGVEYWADYDNDEDPIPFRRRVFPSSLDGEHITSKIMETLIDNKFDRLHDDDDVSLCCVGILQLVLLGVEGRRSVPDWILRLANDRVGWDKYPWGSYVWPTLYSQLKDANVRLWPSLYASQPIDEVDKKTYSIFEFTWAFKILGVLLPRKRLILFVLSFTSLRRLPLSTFLVDVLRHFRINISQLSMIEMDIFAFIHTPDPTKVKIVKQERNEDEPLLLATTIGCNVPLLSVAPDRAESELEASIDRFFDEGGSGNQAEQGDYAGVGEGANIQPVVEVVAPMQLRRQGKRKFVVMDADGASHPPKKLKEDHGTPGRTSVGVKSHSMIKRLLAGAMLNAEVEVAAIPTLSFMTAFVSSTPEREARDHTDFVAEPNLCTIGSSQRFVIPSNSSHHSGPTIAEAEVDSLVRSSVPLMTIVTNVTSTVDPALVAKEKYVKPSLFFTDSSSGGGANPHTGVFLDLTGSDFLVGGIHIIIDPDTDLQKVYVPQWRVTNGSHLDDGRIYREMIDEFAALKFFASVRGMEHDQLFTEFNVGATRQMCLSAKVRMRAEYNVKERRRLKSVVKKQDELLKARDREIKDLKSLRDETNALKERNVILEKERNALDVKVTELETSVAGKEREFTDLNALVRELELSSFGLQEKVTVWLLTQGMELAITKCLNLPEYLSVLGAAIGKDIEKVDYISALQQLQNVNFPMLAELKYNKEASIESVMNILHLEEPLADKLGLGELQPHVDQLMVLIHHSPDKENIANQRTVLHDVFVPLSEPLSAVVFTGTEGTSDVVSTTGDTTTALSTTFASASIIAPNYVDDYEVIGAEDQISADGNTASFPNVDDSELNIVQ</sequence>
<feature type="coiled-coil region" evidence="1">
    <location>
        <begin position="607"/>
        <end position="641"/>
    </location>
</feature>
<comment type="caution">
    <text evidence="3">The sequence shown here is derived from an EMBL/GenBank/DDBJ whole genome shotgun (WGS) entry which is preliminary data.</text>
</comment>
<reference evidence="3" key="2">
    <citation type="submission" date="2022-01" db="EMBL/GenBank/DDBJ databases">
        <authorList>
            <person name="Yamashiro T."/>
            <person name="Shiraishi A."/>
            <person name="Satake H."/>
            <person name="Nakayama K."/>
        </authorList>
    </citation>
    <scope>NUCLEOTIDE SEQUENCE</scope>
</reference>
<dbReference type="EMBL" id="BQNB010021045">
    <property type="protein sequence ID" value="GJU02286.1"/>
    <property type="molecule type" value="Genomic_DNA"/>
</dbReference>
<gene>
    <name evidence="3" type="ORF">Tco_1112624</name>
</gene>
<reference evidence="3" key="1">
    <citation type="journal article" date="2022" name="Int. J. Mol. Sci.">
        <title>Draft Genome of Tanacetum Coccineum: Genomic Comparison of Closely Related Tanacetum-Family Plants.</title>
        <authorList>
            <person name="Yamashiro T."/>
            <person name="Shiraishi A."/>
            <person name="Nakayama K."/>
            <person name="Satake H."/>
        </authorList>
    </citation>
    <scope>NUCLEOTIDE SEQUENCE</scope>
</reference>
<proteinExistence type="predicted"/>